<dbReference type="EMBL" id="JABCUS010000015">
    <property type="protein sequence ID" value="NMX03805.1"/>
    <property type="molecule type" value="Genomic_DNA"/>
</dbReference>
<sequence>MPENTPEIREEYERLLTDPERAYLNLEALPWLPELEQYEERLARFHEAFTSEDSTPKQVEALAAYVSGDNDTWLVKNHMNKFMDKFMALETDYSDYYENEDVDKGAGEPEYLDEVLADALDVEYRLDAGFKMTSVLVTLELGGPNMYLDTKRREMICTWGGSREVRLVPMELVAEVDNYFGEQAAMVGQISYESWHPMDTRTQRGTPQPHQPALTPVGPSVEM</sequence>
<evidence type="ECO:0000313" key="2">
    <source>
        <dbReference type="EMBL" id="NMX03805.1"/>
    </source>
</evidence>
<name>A0A7Y0UU58_9ACTO</name>
<gene>
    <name evidence="2" type="ORF">HHJ77_07670</name>
</gene>
<accession>A0A7Y0UU58</accession>
<proteinExistence type="predicted"/>
<evidence type="ECO:0000256" key="1">
    <source>
        <dbReference type="SAM" id="MobiDB-lite"/>
    </source>
</evidence>
<organism evidence="2 3">
    <name type="scientific">Mobiluncus mulieris</name>
    <dbReference type="NCBI Taxonomy" id="2052"/>
    <lineage>
        <taxon>Bacteria</taxon>
        <taxon>Bacillati</taxon>
        <taxon>Actinomycetota</taxon>
        <taxon>Actinomycetes</taxon>
        <taxon>Actinomycetales</taxon>
        <taxon>Actinomycetaceae</taxon>
        <taxon>Mobiluncus</taxon>
    </lineage>
</organism>
<evidence type="ECO:0000313" key="3">
    <source>
        <dbReference type="Proteomes" id="UP000575397"/>
    </source>
</evidence>
<dbReference type="RefSeq" id="WP_169762880.1">
    <property type="nucleotide sequence ID" value="NZ_JABCUQ010000009.1"/>
</dbReference>
<protein>
    <submittedName>
        <fullName evidence="2">Uncharacterized protein</fullName>
    </submittedName>
</protein>
<feature type="region of interest" description="Disordered" evidence="1">
    <location>
        <begin position="198"/>
        <end position="223"/>
    </location>
</feature>
<dbReference type="AlphaFoldDB" id="A0A7Y0UU58"/>
<reference evidence="2 3" key="1">
    <citation type="submission" date="2020-04" db="EMBL/GenBank/DDBJ databases">
        <title>Antimicrobial susceptibility and clonality of vaginal-derived multi-drug resistant Mobiluncus isolates in China.</title>
        <authorList>
            <person name="Zhang X."/>
        </authorList>
    </citation>
    <scope>NUCLEOTIDE SEQUENCE [LARGE SCALE GENOMIC DNA]</scope>
    <source>
        <strain evidence="2 3">12</strain>
    </source>
</reference>
<dbReference type="Proteomes" id="UP000575397">
    <property type="component" value="Unassembled WGS sequence"/>
</dbReference>
<comment type="caution">
    <text evidence="2">The sequence shown here is derived from an EMBL/GenBank/DDBJ whole genome shotgun (WGS) entry which is preliminary data.</text>
</comment>